<feature type="transmembrane region" description="Helical" evidence="1">
    <location>
        <begin position="49"/>
        <end position="66"/>
    </location>
</feature>
<sequence>MEETKEDKRLSQLKSSRGIVHKMYLYTQTNRRPPFEVLQDVENQVEIDFNFMCNLYGAAVIAAVGLGTNSPVMVTASMLISPLMGPILGSIFGFTVRKWDLMLRGFINEIWAVIHTIFGGFLMGLILSPLAAKGLNWPTDEMSGRGTLRNFVAGLFFALASGVILGVDVSAANGNALVGVAISASLLPPLVNTGMCLAFAAISSGLYPIGDKTDVSGVENDPTRIFHLVADNENHAVEGWPIEYQVDIMLQLEIAGWSFALYMMNYVVIFLVTWIVFKLKRYGPENNLAERHNSWKSASLINLYTAGSLANLGVKA</sequence>
<dbReference type="Pfam" id="PF04087">
    <property type="entry name" value="DUF389"/>
    <property type="match status" value="1"/>
</dbReference>
<proteinExistence type="predicted"/>
<gene>
    <name evidence="2" type="ORF">NSPH01132_LOCUS964</name>
</gene>
<feature type="transmembrane region" description="Helical" evidence="1">
    <location>
        <begin position="72"/>
        <end position="94"/>
    </location>
</feature>
<dbReference type="PANTHER" id="PTHR20992">
    <property type="entry name" value="AT15442P-RELATED"/>
    <property type="match status" value="1"/>
</dbReference>
<dbReference type="AlphaFoldDB" id="A0A7S2QT20"/>
<evidence type="ECO:0008006" key="3">
    <source>
        <dbReference type="Google" id="ProtNLM"/>
    </source>
</evidence>
<dbReference type="InterPro" id="IPR005240">
    <property type="entry name" value="DUF389"/>
</dbReference>
<feature type="transmembrane region" description="Helical" evidence="1">
    <location>
        <begin position="151"/>
        <end position="169"/>
    </location>
</feature>
<name>A0A7S2QT20_9EUKA</name>
<keyword evidence="1" id="KW-0812">Transmembrane</keyword>
<keyword evidence="1" id="KW-0472">Membrane</keyword>
<dbReference type="PANTHER" id="PTHR20992:SF9">
    <property type="entry name" value="AT15442P-RELATED"/>
    <property type="match status" value="1"/>
</dbReference>
<organism evidence="2">
    <name type="scientific">Norrisiella sphaerica</name>
    <dbReference type="NCBI Taxonomy" id="552664"/>
    <lineage>
        <taxon>Eukaryota</taxon>
        <taxon>Sar</taxon>
        <taxon>Rhizaria</taxon>
        <taxon>Cercozoa</taxon>
        <taxon>Chlorarachniophyceae</taxon>
        <taxon>Norrisiella</taxon>
    </lineage>
</organism>
<feature type="transmembrane region" description="Helical" evidence="1">
    <location>
        <begin position="254"/>
        <end position="277"/>
    </location>
</feature>
<accession>A0A7S2QT20</accession>
<evidence type="ECO:0000256" key="1">
    <source>
        <dbReference type="SAM" id="Phobius"/>
    </source>
</evidence>
<dbReference type="EMBL" id="HBHC01001616">
    <property type="protein sequence ID" value="CAD9651163.1"/>
    <property type="molecule type" value="Transcribed_RNA"/>
</dbReference>
<feature type="transmembrane region" description="Helical" evidence="1">
    <location>
        <begin position="176"/>
        <end position="202"/>
    </location>
</feature>
<reference evidence="2" key="1">
    <citation type="submission" date="2021-01" db="EMBL/GenBank/DDBJ databases">
        <authorList>
            <person name="Corre E."/>
            <person name="Pelletier E."/>
            <person name="Niang G."/>
            <person name="Scheremetjew M."/>
            <person name="Finn R."/>
            <person name="Kale V."/>
            <person name="Holt S."/>
            <person name="Cochrane G."/>
            <person name="Meng A."/>
            <person name="Brown T."/>
            <person name="Cohen L."/>
        </authorList>
    </citation>
    <scope>NUCLEOTIDE SEQUENCE</scope>
    <source>
        <strain evidence="2">BC52</strain>
    </source>
</reference>
<evidence type="ECO:0000313" key="2">
    <source>
        <dbReference type="EMBL" id="CAD9651163.1"/>
    </source>
</evidence>
<keyword evidence="1" id="KW-1133">Transmembrane helix</keyword>
<feature type="transmembrane region" description="Helical" evidence="1">
    <location>
        <begin position="106"/>
        <end position="131"/>
    </location>
</feature>
<protein>
    <recommendedName>
        <fullName evidence="3">DUF389 domain-containing protein</fullName>
    </recommendedName>
</protein>